<accession>A0ACB9ZMC1</accession>
<gene>
    <name evidence="1" type="ORF">M9H77_34851</name>
</gene>
<proteinExistence type="predicted"/>
<evidence type="ECO:0000313" key="2">
    <source>
        <dbReference type="Proteomes" id="UP001060085"/>
    </source>
</evidence>
<sequence length="129" mass="15357">MIFIIPLKGSLLNLRMTTMEFQVKFILYVTAKFLCSTIKYAYGRCWTVYWSKYIADFLENVIKLRNAGDLASVSGCMSFFIWSNSHLLVRKYLHTRTEELRELLIGRRQGRNYAEAQDFFFLKFYIFCI</sequence>
<dbReference type="Proteomes" id="UP001060085">
    <property type="component" value="Linkage Group LG08"/>
</dbReference>
<comment type="caution">
    <text evidence="1">The sequence shown here is derived from an EMBL/GenBank/DDBJ whole genome shotgun (WGS) entry which is preliminary data.</text>
</comment>
<keyword evidence="2" id="KW-1185">Reference proteome</keyword>
<dbReference type="EMBL" id="CM044708">
    <property type="protein sequence ID" value="KAI5648846.1"/>
    <property type="molecule type" value="Genomic_DNA"/>
</dbReference>
<protein>
    <submittedName>
        <fullName evidence="1">Uncharacterized protein</fullName>
    </submittedName>
</protein>
<reference evidence="2" key="1">
    <citation type="journal article" date="2023" name="Nat. Plants">
        <title>Single-cell RNA sequencing provides a high-resolution roadmap for understanding the multicellular compartmentation of specialized metabolism.</title>
        <authorList>
            <person name="Sun S."/>
            <person name="Shen X."/>
            <person name="Li Y."/>
            <person name="Li Y."/>
            <person name="Wang S."/>
            <person name="Li R."/>
            <person name="Zhang H."/>
            <person name="Shen G."/>
            <person name="Guo B."/>
            <person name="Wei J."/>
            <person name="Xu J."/>
            <person name="St-Pierre B."/>
            <person name="Chen S."/>
            <person name="Sun C."/>
        </authorList>
    </citation>
    <scope>NUCLEOTIDE SEQUENCE [LARGE SCALE GENOMIC DNA]</scope>
</reference>
<evidence type="ECO:0000313" key="1">
    <source>
        <dbReference type="EMBL" id="KAI5648846.1"/>
    </source>
</evidence>
<organism evidence="1 2">
    <name type="scientific">Catharanthus roseus</name>
    <name type="common">Madagascar periwinkle</name>
    <name type="synonym">Vinca rosea</name>
    <dbReference type="NCBI Taxonomy" id="4058"/>
    <lineage>
        <taxon>Eukaryota</taxon>
        <taxon>Viridiplantae</taxon>
        <taxon>Streptophyta</taxon>
        <taxon>Embryophyta</taxon>
        <taxon>Tracheophyta</taxon>
        <taxon>Spermatophyta</taxon>
        <taxon>Magnoliopsida</taxon>
        <taxon>eudicotyledons</taxon>
        <taxon>Gunneridae</taxon>
        <taxon>Pentapetalae</taxon>
        <taxon>asterids</taxon>
        <taxon>lamiids</taxon>
        <taxon>Gentianales</taxon>
        <taxon>Apocynaceae</taxon>
        <taxon>Rauvolfioideae</taxon>
        <taxon>Vinceae</taxon>
        <taxon>Catharanthinae</taxon>
        <taxon>Catharanthus</taxon>
    </lineage>
</organism>
<name>A0ACB9ZMC1_CATRO</name>